<dbReference type="CDD" id="cd22209">
    <property type="entry name" value="EMC10"/>
    <property type="match status" value="1"/>
</dbReference>
<evidence type="ECO:0000256" key="3">
    <source>
        <dbReference type="ARBA" id="ARBA00020105"/>
    </source>
</evidence>
<evidence type="ECO:0000313" key="10">
    <source>
        <dbReference type="EMBL" id="KAF7265432.1"/>
    </source>
</evidence>
<dbReference type="EMBL" id="JAACXV010014612">
    <property type="protein sequence ID" value="KAF7265432.1"/>
    <property type="molecule type" value="Genomic_DNA"/>
</dbReference>
<keyword evidence="6" id="KW-0256">Endoplasmic reticulum</keyword>
<gene>
    <name evidence="10" type="ORF">GWI33_021091</name>
</gene>
<evidence type="ECO:0000256" key="4">
    <source>
        <dbReference type="ARBA" id="ARBA00022692"/>
    </source>
</evidence>
<comment type="caution">
    <text evidence="10">The sequence shown here is derived from an EMBL/GenBank/DDBJ whole genome shotgun (WGS) entry which is preliminary data.</text>
</comment>
<evidence type="ECO:0000256" key="2">
    <source>
        <dbReference type="ARBA" id="ARBA00007695"/>
    </source>
</evidence>
<keyword evidence="7" id="KW-1133">Transmembrane helix</keyword>
<feature type="chain" id="PRO_5032572328" description="ER membrane protein complex subunit 10" evidence="9">
    <location>
        <begin position="21"/>
        <end position="226"/>
    </location>
</feature>
<dbReference type="Proteomes" id="UP000625711">
    <property type="component" value="Unassembled WGS sequence"/>
</dbReference>
<dbReference type="Pfam" id="PF21203">
    <property type="entry name" value="ECM10"/>
    <property type="match status" value="1"/>
</dbReference>
<comment type="similarity">
    <text evidence="2">Belongs to the EMC10 family.</text>
</comment>
<sequence length="226" mass="25226">MKQLLIFCLLVWLFINYGNCIEHDSSVVINLKHALSGGPNPVFKDRGTITIPSLRLSQAVVHQKRLTDVERIQIQKLANDNDLYRINATVIANDEIERSFISTIKACMLAEAELDDRLSVSVDYMGRVIGVSLVIASKATCEGSNVSIDKLGEFTTNVYVRHTETGIIPDTATYIDKLQKEKEAKERDDHKDNRSFLAKYWIYIVPVVIVMVISSATNPEAQGGGQ</sequence>
<keyword evidence="8" id="KW-0472">Membrane</keyword>
<name>A0A834HR07_RHYFE</name>
<feature type="signal peptide" evidence="9">
    <location>
        <begin position="1"/>
        <end position="20"/>
    </location>
</feature>
<reference evidence="10" key="1">
    <citation type="submission" date="2020-08" db="EMBL/GenBank/DDBJ databases">
        <title>Genome sequencing and assembly of the red palm weevil Rhynchophorus ferrugineus.</title>
        <authorList>
            <person name="Dias G.B."/>
            <person name="Bergman C.M."/>
            <person name="Manee M."/>
        </authorList>
    </citation>
    <scope>NUCLEOTIDE SEQUENCE</scope>
    <source>
        <strain evidence="10">AA-2017</strain>
        <tissue evidence="10">Whole larva</tissue>
    </source>
</reference>
<dbReference type="OrthoDB" id="1894652at2759"/>
<evidence type="ECO:0000256" key="7">
    <source>
        <dbReference type="ARBA" id="ARBA00022989"/>
    </source>
</evidence>
<accession>A0A834HR07</accession>
<evidence type="ECO:0000256" key="5">
    <source>
        <dbReference type="ARBA" id="ARBA00022729"/>
    </source>
</evidence>
<dbReference type="PANTHER" id="PTHR21397">
    <property type="entry name" value="CHROMATIN COMPLEXES SUBUNIT BAP18-RELATED"/>
    <property type="match status" value="1"/>
</dbReference>
<protein>
    <recommendedName>
        <fullName evidence="3">ER membrane protein complex subunit 10</fullName>
    </recommendedName>
</protein>
<dbReference type="AlphaFoldDB" id="A0A834HR07"/>
<dbReference type="PANTHER" id="PTHR21397:SF4">
    <property type="entry name" value="ER MEMBRANE PROTEIN COMPLEX SUBUNIT 10"/>
    <property type="match status" value="1"/>
</dbReference>
<dbReference type="GO" id="GO:0072546">
    <property type="term" value="C:EMC complex"/>
    <property type="evidence" value="ECO:0007669"/>
    <property type="project" value="TreeGrafter"/>
</dbReference>
<comment type="subcellular location">
    <subcellularLocation>
        <location evidence="1">Endoplasmic reticulum membrane</location>
        <topology evidence="1">Single-pass type I membrane protein</topology>
    </subcellularLocation>
</comment>
<keyword evidence="11" id="KW-1185">Reference proteome</keyword>
<proteinExistence type="inferred from homology"/>
<keyword evidence="5 9" id="KW-0732">Signal</keyword>
<evidence type="ECO:0000256" key="9">
    <source>
        <dbReference type="SAM" id="SignalP"/>
    </source>
</evidence>
<evidence type="ECO:0000256" key="6">
    <source>
        <dbReference type="ARBA" id="ARBA00022824"/>
    </source>
</evidence>
<evidence type="ECO:0000313" key="11">
    <source>
        <dbReference type="Proteomes" id="UP000625711"/>
    </source>
</evidence>
<evidence type="ECO:0000256" key="1">
    <source>
        <dbReference type="ARBA" id="ARBA00004115"/>
    </source>
</evidence>
<organism evidence="10 11">
    <name type="scientific">Rhynchophorus ferrugineus</name>
    <name type="common">Red palm weevil</name>
    <name type="synonym">Curculio ferrugineus</name>
    <dbReference type="NCBI Taxonomy" id="354439"/>
    <lineage>
        <taxon>Eukaryota</taxon>
        <taxon>Metazoa</taxon>
        <taxon>Ecdysozoa</taxon>
        <taxon>Arthropoda</taxon>
        <taxon>Hexapoda</taxon>
        <taxon>Insecta</taxon>
        <taxon>Pterygota</taxon>
        <taxon>Neoptera</taxon>
        <taxon>Endopterygota</taxon>
        <taxon>Coleoptera</taxon>
        <taxon>Polyphaga</taxon>
        <taxon>Cucujiformia</taxon>
        <taxon>Curculionidae</taxon>
        <taxon>Dryophthorinae</taxon>
        <taxon>Rhynchophorus</taxon>
    </lineage>
</organism>
<evidence type="ECO:0000256" key="8">
    <source>
        <dbReference type="ARBA" id="ARBA00023136"/>
    </source>
</evidence>
<keyword evidence="4" id="KW-0812">Transmembrane</keyword>